<reference evidence="2 3" key="1">
    <citation type="submission" date="2019-12" db="EMBL/GenBank/DDBJ databases">
        <title>Whole-genome analyses of novel actinobacteria.</title>
        <authorList>
            <person name="Sahin N."/>
            <person name="Saygin H."/>
        </authorList>
    </citation>
    <scope>NUCLEOTIDE SEQUENCE [LARGE SCALE GENOMIC DNA]</scope>
    <source>
        <strain evidence="2 3">KC615</strain>
    </source>
</reference>
<evidence type="ECO:0000313" key="3">
    <source>
        <dbReference type="Proteomes" id="UP000430692"/>
    </source>
</evidence>
<dbReference type="EMBL" id="WUUL01000004">
    <property type="protein sequence ID" value="MXQ53749.1"/>
    <property type="molecule type" value="Genomic_DNA"/>
</dbReference>
<comment type="caution">
    <text evidence="2">The sequence shown here is derived from an EMBL/GenBank/DDBJ whole genome shotgun (WGS) entry which is preliminary data.</text>
</comment>
<feature type="transmembrane region" description="Helical" evidence="1">
    <location>
        <begin position="12"/>
        <end position="29"/>
    </location>
</feature>
<dbReference type="AlphaFoldDB" id="A0A6I4VQ90"/>
<keyword evidence="1" id="KW-0472">Membrane</keyword>
<keyword evidence="3" id="KW-1185">Reference proteome</keyword>
<dbReference type="Pfam" id="PF14036">
    <property type="entry name" value="YlaH"/>
    <property type="match status" value="1"/>
</dbReference>
<dbReference type="Proteomes" id="UP000430692">
    <property type="component" value="Unassembled WGS sequence"/>
</dbReference>
<feature type="transmembrane region" description="Helical" evidence="1">
    <location>
        <begin position="36"/>
        <end position="55"/>
    </location>
</feature>
<name>A0A6I4VQ90_9BACL</name>
<evidence type="ECO:0008006" key="4">
    <source>
        <dbReference type="Google" id="ProtNLM"/>
    </source>
</evidence>
<sequence>MFNWITQIPPWSLYFIILVLSVVIYKVAFARKLPPLKSLVVYMVLAMGCVLFWIMQLAQFPMIQALLITVIIIVVTRVRLWYSKKQEK</sequence>
<evidence type="ECO:0000313" key="2">
    <source>
        <dbReference type="EMBL" id="MXQ53749.1"/>
    </source>
</evidence>
<dbReference type="InterPro" id="IPR025620">
    <property type="entry name" value="YlaH"/>
</dbReference>
<evidence type="ECO:0000256" key="1">
    <source>
        <dbReference type="SAM" id="Phobius"/>
    </source>
</evidence>
<feature type="transmembrane region" description="Helical" evidence="1">
    <location>
        <begin position="61"/>
        <end position="82"/>
    </location>
</feature>
<organism evidence="2 3">
    <name type="scientific">Shimazuella alba</name>
    <dbReference type="NCBI Taxonomy" id="2690964"/>
    <lineage>
        <taxon>Bacteria</taxon>
        <taxon>Bacillati</taxon>
        <taxon>Bacillota</taxon>
        <taxon>Bacilli</taxon>
        <taxon>Bacillales</taxon>
        <taxon>Thermoactinomycetaceae</taxon>
        <taxon>Shimazuella</taxon>
    </lineage>
</organism>
<proteinExistence type="predicted"/>
<accession>A0A6I4VQ90</accession>
<protein>
    <recommendedName>
        <fullName evidence="4">YlaH-like protein</fullName>
    </recommendedName>
</protein>
<dbReference type="RefSeq" id="WP_160801098.1">
    <property type="nucleotide sequence ID" value="NZ_WUUL01000004.1"/>
</dbReference>
<gene>
    <name evidence="2" type="ORF">GSM42_08435</name>
</gene>
<keyword evidence="1" id="KW-0812">Transmembrane</keyword>
<keyword evidence="1" id="KW-1133">Transmembrane helix</keyword>